<dbReference type="EMBL" id="BMKL01000001">
    <property type="protein sequence ID" value="GGD92209.1"/>
    <property type="molecule type" value="Genomic_DNA"/>
</dbReference>
<dbReference type="Proteomes" id="UP000619041">
    <property type="component" value="Unassembled WGS sequence"/>
</dbReference>
<accession>A0ABQ1S3G6</accession>
<keyword evidence="2" id="KW-1185">Reference proteome</keyword>
<organism evidence="1 2">
    <name type="scientific">Tsuneonella deserti</name>
    <dbReference type="NCBI Taxonomy" id="2035528"/>
    <lineage>
        <taxon>Bacteria</taxon>
        <taxon>Pseudomonadati</taxon>
        <taxon>Pseudomonadota</taxon>
        <taxon>Alphaproteobacteria</taxon>
        <taxon>Sphingomonadales</taxon>
        <taxon>Erythrobacteraceae</taxon>
        <taxon>Tsuneonella</taxon>
    </lineage>
</organism>
<evidence type="ECO:0000313" key="1">
    <source>
        <dbReference type="EMBL" id="GGD92209.1"/>
    </source>
</evidence>
<protein>
    <submittedName>
        <fullName evidence="1">Uncharacterized protein</fullName>
    </submittedName>
</protein>
<dbReference type="RefSeq" id="WP_188644120.1">
    <property type="nucleotide sequence ID" value="NZ_BMKL01000001.1"/>
</dbReference>
<name>A0ABQ1S3G6_9SPHN</name>
<reference evidence="2" key="1">
    <citation type="journal article" date="2019" name="Int. J. Syst. Evol. Microbiol.">
        <title>The Global Catalogue of Microorganisms (GCM) 10K type strain sequencing project: providing services to taxonomists for standard genome sequencing and annotation.</title>
        <authorList>
            <consortium name="The Broad Institute Genomics Platform"/>
            <consortium name="The Broad Institute Genome Sequencing Center for Infectious Disease"/>
            <person name="Wu L."/>
            <person name="Ma J."/>
        </authorList>
    </citation>
    <scope>NUCLEOTIDE SEQUENCE [LARGE SCALE GENOMIC DNA]</scope>
    <source>
        <strain evidence="2">CGMCC 1.15959</strain>
    </source>
</reference>
<proteinExistence type="predicted"/>
<comment type="caution">
    <text evidence="1">The sequence shown here is derived from an EMBL/GenBank/DDBJ whole genome shotgun (WGS) entry which is preliminary data.</text>
</comment>
<gene>
    <name evidence="1" type="ORF">GCM10011515_09900</name>
</gene>
<evidence type="ECO:0000313" key="2">
    <source>
        <dbReference type="Proteomes" id="UP000619041"/>
    </source>
</evidence>
<sequence length="56" mass="6502">MTRYRFRTPHRAGKWYTDLKQAQAFACRIGAGFLDRLTGRFIAYPGTELESRDFSA</sequence>